<proteinExistence type="predicted"/>
<evidence type="ECO:0000313" key="2">
    <source>
        <dbReference type="EMBL" id="JAP97620.1"/>
    </source>
</evidence>
<dbReference type="PANTHER" id="PTHR16156:SF10">
    <property type="entry name" value="AFTIPHILIN-RELATED"/>
    <property type="match status" value="1"/>
</dbReference>
<gene>
    <name evidence="2" type="primary">Aftph</name>
    <name evidence="2" type="ORF">g.8319</name>
</gene>
<dbReference type="PANTHER" id="PTHR16156">
    <property type="entry name" value="AFTIPHILIN A-RELATED"/>
    <property type="match status" value="1"/>
</dbReference>
<sequence length="485" mass="53756">DDDDDDDEAFGSYVIEHGSNDIFHTIDVETVPTGYKFADTRDDSSTVNGSEKVETVLGCYQNSINISEHPSPTKDDTFEVKSEARVETFESALDIQNAPCDSRISETFITEFVDSYEGTPTDFSEINCEPSPIEASKFKSDLPLNVNSQIVEESSTLFKECPITSPSGESEDFVSSYEVELENSTHTTVLKDVDDPISSESLDSVSKFSGEQVINGTVPCDVFDSSSSASVEPLGLNSCDRFEDNGNQVESFTFQSIGEDDDDEFSDFADFQTSVDTNIEHFPSIENFEKNDFIDDTMQPIVEDNFEHSLLDNISSNTIWTYLHLLDETPALKYQWLSSTSNHKLLSALKIDSRNIFCGPWSKSVKSSGYDTNESTKFPPSSENIGYLHAGEHSSVHHEGCNFHSSPVEGTGKTLVPDAHFDWEGSGLVNPLFHSAKDNQILQCDIGVILDSQISDDAQCILKHLPDLSYMTKPYLVFKKLSASK</sequence>
<dbReference type="InterPro" id="IPR029205">
    <property type="entry name" value="Clathrin-bd"/>
</dbReference>
<organism evidence="2">
    <name type="scientific">Lygus hesperus</name>
    <name type="common">Western plant bug</name>
    <dbReference type="NCBI Taxonomy" id="30085"/>
    <lineage>
        <taxon>Eukaryota</taxon>
        <taxon>Metazoa</taxon>
        <taxon>Ecdysozoa</taxon>
        <taxon>Arthropoda</taxon>
        <taxon>Hexapoda</taxon>
        <taxon>Insecta</taxon>
        <taxon>Pterygota</taxon>
        <taxon>Neoptera</taxon>
        <taxon>Paraneoptera</taxon>
        <taxon>Hemiptera</taxon>
        <taxon>Heteroptera</taxon>
        <taxon>Panheteroptera</taxon>
        <taxon>Cimicomorpha</taxon>
        <taxon>Miridae</taxon>
        <taxon>Mirini</taxon>
        <taxon>Lygus</taxon>
    </lineage>
</organism>
<dbReference type="EMBL" id="GDHC01021008">
    <property type="protein sequence ID" value="JAP97620.1"/>
    <property type="molecule type" value="Transcribed_RNA"/>
</dbReference>
<reference evidence="2" key="1">
    <citation type="journal article" date="2016" name="Gigascience">
        <title>De novo construction of an expanded transcriptome assembly for the western tarnished plant bug, Lygus hesperus.</title>
        <authorList>
            <person name="Tassone E.E."/>
            <person name="Geib S.M."/>
            <person name="Hall B."/>
            <person name="Fabrick J.A."/>
            <person name="Brent C.S."/>
            <person name="Hull J.J."/>
        </authorList>
    </citation>
    <scope>NUCLEOTIDE SEQUENCE</scope>
</reference>
<dbReference type="Pfam" id="PF15045">
    <property type="entry name" value="Clathrin_bdg"/>
    <property type="match status" value="1"/>
</dbReference>
<accession>A0A146KM48</accession>
<dbReference type="GO" id="GO:0032588">
    <property type="term" value="C:trans-Golgi network membrane"/>
    <property type="evidence" value="ECO:0007669"/>
    <property type="project" value="InterPro"/>
</dbReference>
<protein>
    <submittedName>
        <fullName evidence="2">Aftiphilin</fullName>
    </submittedName>
</protein>
<evidence type="ECO:0000259" key="1">
    <source>
        <dbReference type="Pfam" id="PF15045"/>
    </source>
</evidence>
<dbReference type="GO" id="GO:0030121">
    <property type="term" value="C:AP-1 adaptor complex"/>
    <property type="evidence" value="ECO:0007669"/>
    <property type="project" value="TreeGrafter"/>
</dbReference>
<dbReference type="GO" id="GO:0030276">
    <property type="term" value="F:clathrin binding"/>
    <property type="evidence" value="ECO:0007669"/>
    <property type="project" value="InterPro"/>
</dbReference>
<dbReference type="InterPro" id="IPR046359">
    <property type="entry name" value="Aftin-like"/>
</dbReference>
<name>A0A146KM48_LYGHE</name>
<feature type="domain" description="Aftiphilin clathrin-binding box" evidence="1">
    <location>
        <begin position="316"/>
        <end position="366"/>
    </location>
</feature>
<dbReference type="AlphaFoldDB" id="A0A146KM48"/>
<feature type="non-terminal residue" evidence="2">
    <location>
        <position position="1"/>
    </location>
</feature>